<evidence type="ECO:0000256" key="1">
    <source>
        <dbReference type="SAM" id="Phobius"/>
    </source>
</evidence>
<gene>
    <name evidence="2" type="ORF">Harreka1_40</name>
</gene>
<accession>A0A8E5EBI5</accession>
<dbReference type="Proteomes" id="UP000693706">
    <property type="component" value="Segment"/>
</dbReference>
<evidence type="ECO:0000313" key="3">
    <source>
        <dbReference type="Proteomes" id="UP000693706"/>
    </source>
</evidence>
<feature type="transmembrane region" description="Helical" evidence="1">
    <location>
        <begin position="7"/>
        <end position="27"/>
    </location>
</feature>
<keyword evidence="1" id="KW-1133">Transmembrane helix</keyword>
<organism evidence="2 3">
    <name type="scientific">Olleya phage Harreka_1</name>
    <dbReference type="NCBI Taxonomy" id="2745673"/>
    <lineage>
        <taxon>Viruses</taxon>
        <taxon>Duplodnaviria</taxon>
        <taxon>Heunggongvirae</taxon>
        <taxon>Uroviricota</taxon>
        <taxon>Caudoviricetes</taxon>
        <taxon>Aggregaviridae</taxon>
        <taxon>Harrekavirus</taxon>
        <taxon>Harrekavirus harreka</taxon>
    </lineage>
</organism>
<name>A0A8E5EBI5_9CAUD</name>
<dbReference type="EMBL" id="MT732457">
    <property type="protein sequence ID" value="QQV90447.1"/>
    <property type="molecule type" value="Genomic_DNA"/>
</dbReference>
<protein>
    <submittedName>
        <fullName evidence="2">Uncharacterized protein</fullName>
    </submittedName>
</protein>
<reference evidence="2" key="1">
    <citation type="submission" date="2020-07" db="EMBL/GenBank/DDBJ databases">
        <title>Highly diverse flavobacterial phages as mortality factor during North Sea spring blooms.</title>
        <authorList>
            <person name="Bartlau N."/>
            <person name="Wichels A."/>
            <person name="Krohne G."/>
            <person name="Adriaenssens E.M."/>
            <person name="Heins A."/>
            <person name="Fuchs B.M."/>
            <person name="Amann R."/>
            <person name="Moraru C."/>
        </authorList>
    </citation>
    <scope>NUCLEOTIDE SEQUENCE</scope>
</reference>
<keyword evidence="1" id="KW-0812">Transmembrane</keyword>
<sequence length="54" mass="6208">MKNLNTIITYIFLIIINALLVALIKWICGFEATVIGFIIYVLVKIDLIQIKKNK</sequence>
<proteinExistence type="predicted"/>
<keyword evidence="1" id="KW-0472">Membrane</keyword>
<keyword evidence="3" id="KW-1185">Reference proteome</keyword>
<evidence type="ECO:0000313" key="2">
    <source>
        <dbReference type="EMBL" id="QQV90447.1"/>
    </source>
</evidence>
<feature type="transmembrane region" description="Helical" evidence="1">
    <location>
        <begin position="33"/>
        <end position="50"/>
    </location>
</feature>